<name>X1IEW0_9ZZZZ</name>
<comment type="caution">
    <text evidence="1">The sequence shown here is derived from an EMBL/GenBank/DDBJ whole genome shotgun (WGS) entry which is preliminary data.</text>
</comment>
<gene>
    <name evidence="1" type="ORF">S03H2_54582</name>
</gene>
<proteinExistence type="predicted"/>
<organism evidence="1">
    <name type="scientific">marine sediment metagenome</name>
    <dbReference type="NCBI Taxonomy" id="412755"/>
    <lineage>
        <taxon>unclassified sequences</taxon>
        <taxon>metagenomes</taxon>
        <taxon>ecological metagenomes</taxon>
    </lineage>
</organism>
<accession>X1IEW0</accession>
<protein>
    <submittedName>
        <fullName evidence="1">Uncharacterized protein</fullName>
    </submittedName>
</protein>
<sequence>TIREIEICRKTMRDAIDQYYVLKPEWTIYLDKKF</sequence>
<evidence type="ECO:0000313" key="1">
    <source>
        <dbReference type="EMBL" id="GAH67820.1"/>
    </source>
</evidence>
<dbReference type="AlphaFoldDB" id="X1IEW0"/>
<feature type="non-terminal residue" evidence="1">
    <location>
        <position position="1"/>
    </location>
</feature>
<reference evidence="1" key="1">
    <citation type="journal article" date="2014" name="Front. Microbiol.">
        <title>High frequency of phylogenetically diverse reductive dehalogenase-homologous genes in deep subseafloor sedimentary metagenomes.</title>
        <authorList>
            <person name="Kawai M."/>
            <person name="Futagami T."/>
            <person name="Toyoda A."/>
            <person name="Takaki Y."/>
            <person name="Nishi S."/>
            <person name="Hori S."/>
            <person name="Arai W."/>
            <person name="Tsubouchi T."/>
            <person name="Morono Y."/>
            <person name="Uchiyama I."/>
            <person name="Ito T."/>
            <person name="Fujiyama A."/>
            <person name="Inagaki F."/>
            <person name="Takami H."/>
        </authorList>
    </citation>
    <scope>NUCLEOTIDE SEQUENCE</scope>
    <source>
        <strain evidence="1">Expedition CK06-06</strain>
    </source>
</reference>
<dbReference type="EMBL" id="BARU01034803">
    <property type="protein sequence ID" value="GAH67820.1"/>
    <property type="molecule type" value="Genomic_DNA"/>
</dbReference>